<gene>
    <name evidence="1" type="ORF">AB8B28_02195</name>
</gene>
<proteinExistence type="predicted"/>
<dbReference type="EMBL" id="CP165647">
    <property type="protein sequence ID" value="XDU62699.1"/>
    <property type="molecule type" value="Genomic_DNA"/>
</dbReference>
<organism evidence="1">
    <name type="scientific">Leptotrichia alba</name>
    <dbReference type="NCBI Taxonomy" id="3239304"/>
    <lineage>
        <taxon>Bacteria</taxon>
        <taxon>Fusobacteriati</taxon>
        <taxon>Fusobacteriota</taxon>
        <taxon>Fusobacteriia</taxon>
        <taxon>Fusobacteriales</taxon>
        <taxon>Leptotrichiaceae</taxon>
        <taxon>Leptotrichia</taxon>
    </lineage>
</organism>
<name>A0AB39V601_9FUSO</name>
<dbReference type="RefSeq" id="WP_369716533.1">
    <property type="nucleotide sequence ID" value="NZ_CP165647.1"/>
</dbReference>
<sequence>MKNLKYLLIMIIAVLGLNSCSYIWNQFTDAIYDLVHEGEERKKIDKDDEFAYINPNYKKEIRNVLYEINKREITKKAVAFENAMYPETGRSFEILIPIGTELKGFHLIDEQTGYGLPIRILLMTATNDKECYAEEAIKTGDKWKIAISVHYDAPMVAEDIARKIGRKNGFEICK</sequence>
<evidence type="ECO:0008006" key="2">
    <source>
        <dbReference type="Google" id="ProtNLM"/>
    </source>
</evidence>
<dbReference type="KEGG" id="lala:AB8B28_02195"/>
<dbReference type="AlphaFoldDB" id="A0AB39V601"/>
<accession>A0AB39V601</accession>
<protein>
    <recommendedName>
        <fullName evidence="2">Lipoprotein</fullName>
    </recommendedName>
</protein>
<evidence type="ECO:0000313" key="1">
    <source>
        <dbReference type="EMBL" id="XDU62699.1"/>
    </source>
</evidence>
<reference evidence="1" key="1">
    <citation type="submission" date="2024-07" db="EMBL/GenBank/DDBJ databases">
        <authorList>
            <person name="Li X.-J."/>
            <person name="Wang X."/>
        </authorList>
    </citation>
    <scope>NUCLEOTIDE SEQUENCE</scope>
    <source>
        <strain evidence="1">HSP-536</strain>
    </source>
</reference>